<dbReference type="NCBIfam" id="TIGR01664">
    <property type="entry name" value="DNA-3'-Pase"/>
    <property type="match status" value="1"/>
</dbReference>
<evidence type="ECO:0000256" key="1">
    <source>
        <dbReference type="SAM" id="MobiDB-lite"/>
    </source>
</evidence>
<evidence type="ECO:0008006" key="4">
    <source>
        <dbReference type="Google" id="ProtNLM"/>
    </source>
</evidence>
<dbReference type="FunFam" id="3.40.50.300:FF:000737">
    <property type="entry name" value="Bifunctional polynucleotide phosphatase/kinase"/>
    <property type="match status" value="1"/>
</dbReference>
<accession>X6MNS2</accession>
<organism evidence="2 3">
    <name type="scientific">Reticulomyxa filosa</name>
    <dbReference type="NCBI Taxonomy" id="46433"/>
    <lineage>
        <taxon>Eukaryota</taxon>
        <taxon>Sar</taxon>
        <taxon>Rhizaria</taxon>
        <taxon>Retaria</taxon>
        <taxon>Foraminifera</taxon>
        <taxon>Monothalamids</taxon>
        <taxon>Reticulomyxidae</taxon>
        <taxon>Reticulomyxa</taxon>
    </lineage>
</organism>
<keyword evidence="3" id="KW-1185">Reference proteome</keyword>
<evidence type="ECO:0000313" key="2">
    <source>
        <dbReference type="EMBL" id="ETO15489.1"/>
    </source>
</evidence>
<dbReference type="EMBL" id="ASPP01019069">
    <property type="protein sequence ID" value="ETO15489.1"/>
    <property type="molecule type" value="Genomic_DNA"/>
</dbReference>
<dbReference type="GO" id="GO:0046403">
    <property type="term" value="F:polynucleotide 3'-phosphatase activity"/>
    <property type="evidence" value="ECO:0007669"/>
    <property type="project" value="TreeGrafter"/>
</dbReference>
<dbReference type="NCBIfam" id="TIGR01662">
    <property type="entry name" value="HAD-SF-IIIA"/>
    <property type="match status" value="1"/>
</dbReference>
<dbReference type="AlphaFoldDB" id="X6MNS2"/>
<evidence type="ECO:0000313" key="3">
    <source>
        <dbReference type="Proteomes" id="UP000023152"/>
    </source>
</evidence>
<feature type="compositionally biased region" description="Basic and acidic residues" evidence="1">
    <location>
        <begin position="12"/>
        <end position="33"/>
    </location>
</feature>
<dbReference type="Gene3D" id="3.40.50.300">
    <property type="entry name" value="P-loop containing nucleotide triphosphate hydrolases"/>
    <property type="match status" value="1"/>
</dbReference>
<dbReference type="Gene3D" id="3.40.50.1000">
    <property type="entry name" value="HAD superfamily/HAD-like"/>
    <property type="match status" value="1"/>
</dbReference>
<dbReference type="InterPro" id="IPR023214">
    <property type="entry name" value="HAD_sf"/>
</dbReference>
<sequence length="480" mass="54178">MSKKGGKRNAKAMKDDVGGSEEVSKKRARVDSSIKADDKSNKFGIEITTHETIVVMTPKNNEEHKRSKIAAFDMDSTLVEPKSGKKFPLNRQDWKWFFDGDVIPKKLKELYADGFRIVIISNQNGISKGHQEESDITGKIIDLSDEVKEVCLGIPLAAVFSKDEDHWRKPSKKMWQYFVKHCNNMASSDSKENEDKKTEESKGDGIDYTCSVYVGDAAGRFDKWDGKATTKKDFSCSDRKFAKNCGLIFHTPETFFLNQKETDRWEWGCLDPMDFLLSVEKLHGPVVVINDESKKEEKSETNEQIAKWFHGSLPIARSGSLDVVIMHGPPAAGKSTFVKRYLISQGYEWINRDTLNTQAKCLKAAEAALKAGKNVVIDNTNPDPTSRKPYAALAKKYKAKLRGFMLTTNRELADHLNLYREKLTEGAVARIGRMGVNSYYKKAREGGAPTTAEGFDEIATVDFFPKFENESQKQLFLEFN</sequence>
<comment type="caution">
    <text evidence="2">The sequence shown here is derived from an EMBL/GenBank/DDBJ whole genome shotgun (WGS) entry which is preliminary data.</text>
</comment>
<proteinExistence type="predicted"/>
<dbReference type="Pfam" id="PF08645">
    <property type="entry name" value="PNK3P"/>
    <property type="match status" value="1"/>
</dbReference>
<dbReference type="SUPFAM" id="SSF56784">
    <property type="entry name" value="HAD-like"/>
    <property type="match status" value="1"/>
</dbReference>
<dbReference type="Pfam" id="PF13671">
    <property type="entry name" value="AAA_33"/>
    <property type="match status" value="1"/>
</dbReference>
<gene>
    <name evidence="2" type="ORF">RFI_21873</name>
</gene>
<dbReference type="InterPro" id="IPR013954">
    <property type="entry name" value="PNK3P"/>
</dbReference>
<dbReference type="PANTHER" id="PTHR12083">
    <property type="entry name" value="BIFUNCTIONAL POLYNUCLEOTIDE PHOSPHATASE/KINASE"/>
    <property type="match status" value="1"/>
</dbReference>
<dbReference type="GO" id="GO:0006281">
    <property type="term" value="P:DNA repair"/>
    <property type="evidence" value="ECO:0007669"/>
    <property type="project" value="TreeGrafter"/>
</dbReference>
<dbReference type="OrthoDB" id="19045at2759"/>
<dbReference type="InterPro" id="IPR006551">
    <property type="entry name" value="Polynucleotide_phosphatase"/>
</dbReference>
<dbReference type="InterPro" id="IPR036412">
    <property type="entry name" value="HAD-like_sf"/>
</dbReference>
<feature type="region of interest" description="Disordered" evidence="1">
    <location>
        <begin position="1"/>
        <end position="33"/>
    </location>
</feature>
<dbReference type="Proteomes" id="UP000023152">
    <property type="component" value="Unassembled WGS sequence"/>
</dbReference>
<feature type="compositionally biased region" description="Basic residues" evidence="1">
    <location>
        <begin position="1"/>
        <end position="11"/>
    </location>
</feature>
<dbReference type="InterPro" id="IPR027417">
    <property type="entry name" value="P-loop_NTPase"/>
</dbReference>
<dbReference type="OMA" id="AADWKWW"/>
<name>X6MNS2_RETFI</name>
<dbReference type="GO" id="GO:0003690">
    <property type="term" value="F:double-stranded DNA binding"/>
    <property type="evidence" value="ECO:0007669"/>
    <property type="project" value="TreeGrafter"/>
</dbReference>
<dbReference type="InterPro" id="IPR006549">
    <property type="entry name" value="HAD-SF_hydro_IIIA"/>
</dbReference>
<dbReference type="SUPFAM" id="SSF52540">
    <property type="entry name" value="P-loop containing nucleoside triphosphate hydrolases"/>
    <property type="match status" value="1"/>
</dbReference>
<dbReference type="GO" id="GO:0046404">
    <property type="term" value="F:ATP-dependent polydeoxyribonucleotide 5'-hydroxyl-kinase activity"/>
    <property type="evidence" value="ECO:0007669"/>
    <property type="project" value="TreeGrafter"/>
</dbReference>
<dbReference type="PANTHER" id="PTHR12083:SF9">
    <property type="entry name" value="BIFUNCTIONAL POLYNUCLEOTIDE PHOSPHATASE_KINASE"/>
    <property type="match status" value="1"/>
</dbReference>
<protein>
    <recommendedName>
        <fullName evidence="4">Bifunctional polynucleotide phosphatase/kinase</fullName>
    </recommendedName>
</protein>
<reference evidence="2 3" key="1">
    <citation type="journal article" date="2013" name="Curr. Biol.">
        <title>The Genome of the Foraminiferan Reticulomyxa filosa.</title>
        <authorList>
            <person name="Glockner G."/>
            <person name="Hulsmann N."/>
            <person name="Schleicher M."/>
            <person name="Noegel A.A."/>
            <person name="Eichinger L."/>
            <person name="Gallinger C."/>
            <person name="Pawlowski J."/>
            <person name="Sierra R."/>
            <person name="Euteneuer U."/>
            <person name="Pillet L."/>
            <person name="Moustafa A."/>
            <person name="Platzer M."/>
            <person name="Groth M."/>
            <person name="Szafranski K."/>
            <person name="Schliwa M."/>
        </authorList>
    </citation>
    <scope>NUCLEOTIDE SEQUENCE [LARGE SCALE GENOMIC DNA]</scope>
</reference>